<evidence type="ECO:0000313" key="6">
    <source>
        <dbReference type="Proteomes" id="UP000076586"/>
    </source>
</evidence>
<dbReference type="GO" id="GO:0070403">
    <property type="term" value="F:NAD+ binding"/>
    <property type="evidence" value="ECO:0007669"/>
    <property type="project" value="InterPro"/>
</dbReference>
<dbReference type="SUPFAM" id="SSF51735">
    <property type="entry name" value="NAD(P)-binding Rossmann-fold domains"/>
    <property type="match status" value="1"/>
</dbReference>
<name>A0A161LGX6_9BACT</name>
<evidence type="ECO:0000313" key="5">
    <source>
        <dbReference type="EMBL" id="GAT64307.1"/>
    </source>
</evidence>
<dbReference type="InterPro" id="IPR006176">
    <property type="entry name" value="3-OHacyl-CoA_DH_NAD-bd"/>
</dbReference>
<dbReference type="Pfam" id="PF02737">
    <property type="entry name" value="3HCDH_N"/>
    <property type="match status" value="1"/>
</dbReference>
<comment type="caution">
    <text evidence="5">The sequence shown here is derived from an EMBL/GenBank/DDBJ whole genome shotgun (WGS) entry which is preliminary data.</text>
</comment>
<feature type="domain" description="3-hydroxyacyl-CoA dehydrogenase C-terminal" evidence="3">
    <location>
        <begin position="191"/>
        <end position="287"/>
    </location>
</feature>
<dbReference type="PIRSF" id="PIRSF000105">
    <property type="entry name" value="HCDH"/>
    <property type="match status" value="1"/>
</dbReference>
<dbReference type="OrthoDB" id="9771883at2"/>
<dbReference type="GO" id="GO:0006631">
    <property type="term" value="P:fatty acid metabolic process"/>
    <property type="evidence" value="ECO:0007669"/>
    <property type="project" value="InterPro"/>
</dbReference>
<reference evidence="6" key="2">
    <citation type="journal article" date="2017" name="Genome Announc.">
        <title>Draft genome sequence of Paludibacter jiangxiensis NM7(T), a propionate-producing fermentative bacterium.</title>
        <authorList>
            <person name="Qiu Y.-L."/>
            <person name="Tourlousse D.M."/>
            <person name="Matsuura N."/>
            <person name="Ohashi A."/>
            <person name="Sekiguchi Y."/>
        </authorList>
    </citation>
    <scope>NUCLEOTIDE SEQUENCE [LARGE SCALE GENOMIC DNA]</scope>
    <source>
        <strain evidence="6">NM7</strain>
    </source>
</reference>
<dbReference type="InterPro" id="IPR013328">
    <property type="entry name" value="6PGD_dom2"/>
</dbReference>
<dbReference type="InterPro" id="IPR022694">
    <property type="entry name" value="3-OHacyl-CoA_DH"/>
</dbReference>
<dbReference type="InterPro" id="IPR008927">
    <property type="entry name" value="6-PGluconate_DH-like_C_sf"/>
</dbReference>
<dbReference type="Proteomes" id="UP000076586">
    <property type="component" value="Unassembled WGS sequence"/>
</dbReference>
<reference evidence="6" key="1">
    <citation type="submission" date="2016-04" db="EMBL/GenBank/DDBJ databases">
        <title>Draft genome sequence of Paludibacter jiangxiensis strain NM7.</title>
        <authorList>
            <person name="Qiu Y."/>
            <person name="Matsuura N."/>
            <person name="Ohashi A."/>
            <person name="Tourlousse M.D."/>
            <person name="Sekiguchi Y."/>
        </authorList>
    </citation>
    <scope>NUCLEOTIDE SEQUENCE [LARGE SCALE GENOMIC DNA]</scope>
    <source>
        <strain evidence="6">NM7</strain>
    </source>
</reference>
<dbReference type="Pfam" id="PF00725">
    <property type="entry name" value="3HCDH"/>
    <property type="match status" value="1"/>
</dbReference>
<dbReference type="Gene3D" id="3.40.50.720">
    <property type="entry name" value="NAD(P)-binding Rossmann-like Domain"/>
    <property type="match status" value="1"/>
</dbReference>
<evidence type="ECO:0000256" key="1">
    <source>
        <dbReference type="ARBA" id="ARBA00023002"/>
    </source>
</evidence>
<dbReference type="InterPro" id="IPR006108">
    <property type="entry name" value="3HC_DH_C"/>
</dbReference>
<dbReference type="STRING" id="681398.PJIAN_4857"/>
<organism evidence="5 6">
    <name type="scientific">Paludibacter jiangxiensis</name>
    <dbReference type="NCBI Taxonomy" id="681398"/>
    <lineage>
        <taxon>Bacteria</taxon>
        <taxon>Pseudomonadati</taxon>
        <taxon>Bacteroidota</taxon>
        <taxon>Bacteroidia</taxon>
        <taxon>Bacteroidales</taxon>
        <taxon>Paludibacteraceae</taxon>
        <taxon>Paludibacter</taxon>
    </lineage>
</organism>
<accession>A0A161LGX6</accession>
<dbReference type="InterPro" id="IPR036291">
    <property type="entry name" value="NAD(P)-bd_dom_sf"/>
</dbReference>
<evidence type="ECO:0000259" key="3">
    <source>
        <dbReference type="Pfam" id="PF00725"/>
    </source>
</evidence>
<keyword evidence="1" id="KW-0560">Oxidoreductase</keyword>
<dbReference type="PANTHER" id="PTHR48075:SF3">
    <property type="entry name" value="3-HYDROXYACYL-COA DEHYDROGENASE"/>
    <property type="match status" value="1"/>
</dbReference>
<proteinExistence type="predicted"/>
<keyword evidence="6" id="KW-1185">Reference proteome</keyword>
<dbReference type="AlphaFoldDB" id="A0A161LGX6"/>
<dbReference type="EMBL" id="BDCR01000004">
    <property type="protein sequence ID" value="GAT64307.1"/>
    <property type="molecule type" value="Genomic_DNA"/>
</dbReference>
<dbReference type="SUPFAM" id="SSF48179">
    <property type="entry name" value="6-phosphogluconate dehydrogenase C-terminal domain-like"/>
    <property type="match status" value="1"/>
</dbReference>
<evidence type="ECO:0000256" key="2">
    <source>
        <dbReference type="PIRSR" id="PIRSR000105-1"/>
    </source>
</evidence>
<dbReference type="GO" id="GO:0016616">
    <property type="term" value="F:oxidoreductase activity, acting on the CH-OH group of donors, NAD or NADP as acceptor"/>
    <property type="evidence" value="ECO:0007669"/>
    <property type="project" value="InterPro"/>
</dbReference>
<evidence type="ECO:0000259" key="4">
    <source>
        <dbReference type="Pfam" id="PF02737"/>
    </source>
</evidence>
<protein>
    <submittedName>
        <fullName evidence="5">3-hydroxybutyryl-CoA dehydrogenase</fullName>
    </submittedName>
</protein>
<gene>
    <name evidence="5" type="ORF">PJIAN_4857</name>
</gene>
<dbReference type="RefSeq" id="WP_068706276.1">
    <property type="nucleotide sequence ID" value="NZ_BDCR01000004.1"/>
</dbReference>
<dbReference type="Gene3D" id="1.10.1040.10">
    <property type="entry name" value="N-(1-d-carboxylethyl)-l-norvaline Dehydrogenase, domain 2"/>
    <property type="match status" value="1"/>
</dbReference>
<sequence length="292" mass="32252">MYSLPINYKERPIVIVGAGTLGMRIALMMATQGGEIRLVDNSAEQRCNAKTFIEEHLPDLLEKSQEGSKGTIILSDTIDTAVKDAWIVFEAIPEQLDLKIKLFGMLDKLTAPDAILASNSSSFPSSQFISEVSESGRTRVVNTHFYMPPLQKVVEIMSCGVTDPNIIITLMKLLPHYGGLVPFHVQKESVGFIFNRVWAAIKRECLEVVASGVSTPEDVDRIFYVNTGVDIGPFREMDRIGLDVVLQIEEHYAALNPALPTGPRELLKKYIAEGKLGVKSGCGFYAYDKPQS</sequence>
<dbReference type="PANTHER" id="PTHR48075">
    <property type="entry name" value="3-HYDROXYACYL-COA DEHYDROGENASE FAMILY PROTEIN"/>
    <property type="match status" value="1"/>
</dbReference>
<feature type="site" description="Important for catalytic activity" evidence="2">
    <location>
        <position position="144"/>
    </location>
</feature>
<feature type="domain" description="3-hydroxyacyl-CoA dehydrogenase NAD binding" evidence="4">
    <location>
        <begin position="13"/>
        <end position="183"/>
    </location>
</feature>